<dbReference type="Pfam" id="PF00583">
    <property type="entry name" value="Acetyltransf_1"/>
    <property type="match status" value="1"/>
</dbReference>
<reference evidence="2" key="1">
    <citation type="journal article" date="2021" name="PeerJ">
        <title>Extensive microbial diversity within the chicken gut microbiome revealed by metagenomics and culture.</title>
        <authorList>
            <person name="Gilroy R."/>
            <person name="Ravi A."/>
            <person name="Getino M."/>
            <person name="Pursley I."/>
            <person name="Horton D.L."/>
            <person name="Alikhan N.F."/>
            <person name="Baker D."/>
            <person name="Gharbi K."/>
            <person name="Hall N."/>
            <person name="Watson M."/>
            <person name="Adriaenssens E.M."/>
            <person name="Foster-Nyarko E."/>
            <person name="Jarju S."/>
            <person name="Secka A."/>
            <person name="Antonio M."/>
            <person name="Oren A."/>
            <person name="Chaudhuri R.R."/>
            <person name="La Ragione R."/>
            <person name="Hildebrand F."/>
            <person name="Pallen M.J."/>
        </authorList>
    </citation>
    <scope>NUCLEOTIDE SEQUENCE</scope>
    <source>
        <strain evidence="2">CHK188-5543</strain>
    </source>
</reference>
<reference evidence="2" key="2">
    <citation type="submission" date="2021-04" db="EMBL/GenBank/DDBJ databases">
        <authorList>
            <person name="Gilroy R."/>
        </authorList>
    </citation>
    <scope>NUCLEOTIDE SEQUENCE</scope>
    <source>
        <strain evidence="2">CHK188-5543</strain>
    </source>
</reference>
<sequence>MHFERISSGCHPLYETALKLYQHSFPPHEQRSPLSQSNILGDPAYHFSLLCDGSSFVGLALYWETERFLYVEHLCIAPELRNQSYGQQALTLLGQAGKLVILEIDPPVDAISIRRKGFYIRNGFVENPYPHLHPPYHRENSGHPLVVMSFPRGISPDEYDSFQRYLEQHVMGNALL</sequence>
<dbReference type="EMBL" id="DXES01000077">
    <property type="protein sequence ID" value="HIX65317.1"/>
    <property type="molecule type" value="Genomic_DNA"/>
</dbReference>
<evidence type="ECO:0000313" key="2">
    <source>
        <dbReference type="EMBL" id="HIX65317.1"/>
    </source>
</evidence>
<dbReference type="AlphaFoldDB" id="A0A9D1WQZ8"/>
<gene>
    <name evidence="2" type="ORF">H9736_03625</name>
</gene>
<dbReference type="GO" id="GO:0016747">
    <property type="term" value="F:acyltransferase activity, transferring groups other than amino-acyl groups"/>
    <property type="evidence" value="ECO:0007669"/>
    <property type="project" value="InterPro"/>
</dbReference>
<organism evidence="2 3">
    <name type="scientific">Candidatus Anaerotruncus excrementipullorum</name>
    <dbReference type="NCBI Taxonomy" id="2838465"/>
    <lineage>
        <taxon>Bacteria</taxon>
        <taxon>Bacillati</taxon>
        <taxon>Bacillota</taxon>
        <taxon>Clostridia</taxon>
        <taxon>Eubacteriales</taxon>
        <taxon>Oscillospiraceae</taxon>
        <taxon>Anaerotruncus</taxon>
    </lineage>
</organism>
<proteinExistence type="predicted"/>
<dbReference type="CDD" id="cd04301">
    <property type="entry name" value="NAT_SF"/>
    <property type="match status" value="1"/>
</dbReference>
<dbReference type="InterPro" id="IPR000182">
    <property type="entry name" value="GNAT_dom"/>
</dbReference>
<dbReference type="InterPro" id="IPR016181">
    <property type="entry name" value="Acyl_CoA_acyltransferase"/>
</dbReference>
<name>A0A9D1WQZ8_9FIRM</name>
<accession>A0A9D1WQZ8</accession>
<dbReference type="SUPFAM" id="SSF55729">
    <property type="entry name" value="Acyl-CoA N-acyltransferases (Nat)"/>
    <property type="match status" value="1"/>
</dbReference>
<evidence type="ECO:0000259" key="1">
    <source>
        <dbReference type="PROSITE" id="PS51186"/>
    </source>
</evidence>
<dbReference type="Proteomes" id="UP000886800">
    <property type="component" value="Unassembled WGS sequence"/>
</dbReference>
<dbReference type="Gene3D" id="3.40.630.30">
    <property type="match status" value="1"/>
</dbReference>
<dbReference type="PROSITE" id="PS51186">
    <property type="entry name" value="GNAT"/>
    <property type="match status" value="1"/>
</dbReference>
<comment type="caution">
    <text evidence="2">The sequence shown here is derived from an EMBL/GenBank/DDBJ whole genome shotgun (WGS) entry which is preliminary data.</text>
</comment>
<feature type="domain" description="N-acetyltransferase" evidence="1">
    <location>
        <begin position="1"/>
        <end position="153"/>
    </location>
</feature>
<evidence type="ECO:0000313" key="3">
    <source>
        <dbReference type="Proteomes" id="UP000886800"/>
    </source>
</evidence>
<protein>
    <submittedName>
        <fullName evidence="2">GNAT family N-acetyltransferase</fullName>
    </submittedName>
</protein>